<dbReference type="GO" id="GO:0016491">
    <property type="term" value="F:oxidoreductase activity"/>
    <property type="evidence" value="ECO:0007669"/>
    <property type="project" value="UniProtKB-KW"/>
</dbReference>
<keyword evidence="4" id="KW-1185">Reference proteome</keyword>
<gene>
    <name evidence="5" type="primary">LOC120107955</name>
</gene>
<dbReference type="GeneID" id="120107955"/>
<protein>
    <submittedName>
        <fullName evidence="5">(+)-neomenthol dehydrogenase-like</fullName>
    </submittedName>
</protein>
<dbReference type="PANTHER" id="PTHR43490:SF73">
    <property type="entry name" value="OS07G0685800 PROTEIN"/>
    <property type="match status" value="1"/>
</dbReference>
<accession>A0A8B9A0S6</accession>
<keyword evidence="2" id="KW-0521">NADP</keyword>
<dbReference type="RefSeq" id="XP_038977413.1">
    <property type="nucleotide sequence ID" value="XM_039121485.1"/>
</dbReference>
<keyword evidence="3" id="KW-0560">Oxidoreductase</keyword>
<dbReference type="Gene3D" id="3.40.50.720">
    <property type="entry name" value="NAD(P)-binding Rossmann-like Domain"/>
    <property type="match status" value="1"/>
</dbReference>
<evidence type="ECO:0000256" key="1">
    <source>
        <dbReference type="ARBA" id="ARBA00006484"/>
    </source>
</evidence>
<organism evidence="4 5">
    <name type="scientific">Phoenix dactylifera</name>
    <name type="common">Date palm</name>
    <dbReference type="NCBI Taxonomy" id="42345"/>
    <lineage>
        <taxon>Eukaryota</taxon>
        <taxon>Viridiplantae</taxon>
        <taxon>Streptophyta</taxon>
        <taxon>Embryophyta</taxon>
        <taxon>Tracheophyta</taxon>
        <taxon>Spermatophyta</taxon>
        <taxon>Magnoliopsida</taxon>
        <taxon>Liliopsida</taxon>
        <taxon>Arecaceae</taxon>
        <taxon>Coryphoideae</taxon>
        <taxon>Phoeniceae</taxon>
        <taxon>Phoenix</taxon>
    </lineage>
</organism>
<evidence type="ECO:0000313" key="4">
    <source>
        <dbReference type="Proteomes" id="UP000228380"/>
    </source>
</evidence>
<comment type="similarity">
    <text evidence="1">Belongs to the short-chain dehydrogenases/reductases (SDR) family.</text>
</comment>
<name>A0A8B9A0S6_PHODC</name>
<dbReference type="Proteomes" id="UP000228380">
    <property type="component" value="Unplaced"/>
</dbReference>
<sequence length="298" mass="33941">MQLAAQPVQLMDSYYRRFRRLNPPTFDGGSDPMIAEIWIRKMEKMYKLLQFSEEVKVRLAIFMLRGSAESWWTAMETAYEVNGMAWRDFKREAKDVKGIPDWWKPHMRETLERAEECFKTNYYGTRDVTEALIRLLRSSILGRIVNVSSNLGQLRVISIEKLKQDLSVAGIWIRGRPLCFPPTLSNVDGLTEERLVELLNLFIKDFKEGLVDAHGWPTVSSAYKPSKVLINAYTRILAKKYPALCINCVNPGFVKTDLNWNTGILSTKEGAEGPAMLALQTGAGPSGLFFDQTEVSTF</sequence>
<proteinExistence type="inferred from homology"/>
<dbReference type="OrthoDB" id="1933717at2759"/>
<dbReference type="PANTHER" id="PTHR43490">
    <property type="entry name" value="(+)-NEOMENTHOL DEHYDROGENASE"/>
    <property type="match status" value="1"/>
</dbReference>
<evidence type="ECO:0000256" key="2">
    <source>
        <dbReference type="ARBA" id="ARBA00022857"/>
    </source>
</evidence>
<dbReference type="InterPro" id="IPR036291">
    <property type="entry name" value="NAD(P)-bd_dom_sf"/>
</dbReference>
<dbReference type="GO" id="GO:0016020">
    <property type="term" value="C:membrane"/>
    <property type="evidence" value="ECO:0007669"/>
    <property type="project" value="TreeGrafter"/>
</dbReference>
<dbReference type="AlphaFoldDB" id="A0A8B9A0S6"/>
<reference evidence="5" key="1">
    <citation type="submission" date="2025-08" db="UniProtKB">
        <authorList>
            <consortium name="RefSeq"/>
        </authorList>
    </citation>
    <scope>IDENTIFICATION</scope>
    <source>
        <tissue evidence="5">Young leaves</tissue>
    </source>
</reference>
<dbReference type="KEGG" id="pda:120107955"/>
<evidence type="ECO:0000313" key="5">
    <source>
        <dbReference type="RefSeq" id="XP_038977413.1"/>
    </source>
</evidence>
<evidence type="ECO:0000256" key="3">
    <source>
        <dbReference type="ARBA" id="ARBA00023002"/>
    </source>
</evidence>
<dbReference type="SUPFAM" id="SSF51735">
    <property type="entry name" value="NAD(P)-binding Rossmann-fold domains"/>
    <property type="match status" value="1"/>
</dbReference>